<sequence>MRKRNLLFGRECSLPLDLFVSTKIHPREVKINDMCNRFSNQEYFSLISSLRHPNAKVVKKTKF</sequence>
<protein>
    <submittedName>
        <fullName evidence="1">Uncharacterized protein</fullName>
    </submittedName>
</protein>
<evidence type="ECO:0000313" key="1">
    <source>
        <dbReference type="EMBL" id="CRY95198.1"/>
    </source>
</evidence>
<dbReference type="AlphaFoldDB" id="A0A0H5Q021"/>
<dbReference type="EMBL" id="LN853167">
    <property type="protein sequence ID" value="CRY95198.1"/>
    <property type="molecule type" value="Genomic_DNA"/>
</dbReference>
<accession>A0A0H5Q021</accession>
<reference evidence="1" key="1">
    <citation type="submission" date="2015-06" db="EMBL/GenBank/DDBJ databases">
        <authorList>
            <person name="Joergensen T."/>
        </authorList>
    </citation>
    <scope>NUCLEOTIDE SEQUENCE</scope>
    <source>
        <strain evidence="1">RGRH0534</strain>
    </source>
</reference>
<proteinExistence type="predicted"/>
<organism evidence="1">
    <name type="scientific">uncultured prokaryote</name>
    <dbReference type="NCBI Taxonomy" id="198431"/>
    <lineage>
        <taxon>unclassified sequences</taxon>
        <taxon>environmental samples</taxon>
    </lineage>
</organism>
<name>A0A0H5Q021_9ZZZZ</name>
<reference evidence="1" key="2">
    <citation type="submission" date="2015-07" db="EMBL/GenBank/DDBJ databases">
        <title>Plasmids, circular viruses and viroids from rat gut.</title>
        <authorList>
            <person name="Jorgensen T.J."/>
            <person name="Hansen M.A."/>
            <person name="Xu Z."/>
            <person name="Tabak M.A."/>
            <person name="Sorensen S.J."/>
            <person name="Hansen L.H."/>
        </authorList>
    </citation>
    <scope>NUCLEOTIDE SEQUENCE</scope>
    <source>
        <strain evidence="1">RGRH0534</strain>
    </source>
</reference>